<keyword evidence="5" id="KW-1185">Reference proteome</keyword>
<name>A0ABR2L9D7_9EUKA</name>
<dbReference type="InterPro" id="IPR051646">
    <property type="entry name" value="NatB_acetyltransferase_subunit"/>
</dbReference>
<dbReference type="EMBL" id="JAPFFF010000001">
    <property type="protein sequence ID" value="KAK8899979.1"/>
    <property type="molecule type" value="Genomic_DNA"/>
</dbReference>
<dbReference type="InterPro" id="IPR016181">
    <property type="entry name" value="Acyl_CoA_acyltransferase"/>
</dbReference>
<dbReference type="SUPFAM" id="SSF55729">
    <property type="entry name" value="Acyl-CoA N-acyltransferases (Nat)"/>
    <property type="match status" value="1"/>
</dbReference>
<dbReference type="CDD" id="cd04301">
    <property type="entry name" value="NAT_SF"/>
    <property type="match status" value="1"/>
</dbReference>
<dbReference type="PANTHER" id="PTHR45910">
    <property type="entry name" value="N-ALPHA-ACETYLTRANSFERASE 20"/>
    <property type="match status" value="1"/>
</dbReference>
<dbReference type="Gene3D" id="3.40.630.30">
    <property type="match status" value="1"/>
</dbReference>
<evidence type="ECO:0000313" key="4">
    <source>
        <dbReference type="EMBL" id="KAK8899979.1"/>
    </source>
</evidence>
<evidence type="ECO:0000259" key="3">
    <source>
        <dbReference type="PROSITE" id="PS51186"/>
    </source>
</evidence>
<organism evidence="4 5">
    <name type="scientific">Tritrichomonas musculus</name>
    <dbReference type="NCBI Taxonomy" id="1915356"/>
    <lineage>
        <taxon>Eukaryota</taxon>
        <taxon>Metamonada</taxon>
        <taxon>Parabasalia</taxon>
        <taxon>Tritrichomonadida</taxon>
        <taxon>Tritrichomonadidae</taxon>
        <taxon>Tritrichomonas</taxon>
    </lineage>
</organism>
<evidence type="ECO:0000256" key="1">
    <source>
        <dbReference type="ARBA" id="ARBA00022679"/>
    </source>
</evidence>
<feature type="domain" description="N-acetyltransferase" evidence="3">
    <location>
        <begin position="2"/>
        <end position="153"/>
    </location>
</feature>
<protein>
    <submittedName>
        <fullName evidence="4">N-terminal acetyltransferase A complex catalytic subunit ard1</fullName>
    </submittedName>
</protein>
<evidence type="ECO:0000313" key="5">
    <source>
        <dbReference type="Proteomes" id="UP001470230"/>
    </source>
</evidence>
<keyword evidence="2" id="KW-0012">Acyltransferase</keyword>
<dbReference type="Pfam" id="PF00583">
    <property type="entry name" value="Acetyltransf_1"/>
    <property type="match status" value="1"/>
</dbReference>
<proteinExistence type="predicted"/>
<comment type="caution">
    <text evidence="4">The sequence shown here is derived from an EMBL/GenBank/DDBJ whole genome shotgun (WGS) entry which is preliminary data.</text>
</comment>
<gene>
    <name evidence="4" type="ORF">M9Y10_002302</name>
</gene>
<dbReference type="InterPro" id="IPR000182">
    <property type="entry name" value="GNAT_dom"/>
</dbReference>
<sequence length="175" mass="20603">MVSLQRWSLEDIWKYSRVNIDQWTETYSIPFYLYYTLQWPQLAWTVKNNSDTIVGYILGSAKTDVPSQAKGHVTAVTVCEDYRRLGIASLLMKLLENTAEKLYNAYFVDLYVRPTNKHAQTMYEKLGYVLYRKIINYYETINEDGYDMRKSLPLDKEKKFSIPLDHPVTKDEVDS</sequence>
<keyword evidence="1" id="KW-0808">Transferase</keyword>
<dbReference type="PANTHER" id="PTHR45910:SF1">
    <property type="entry name" value="N-ALPHA-ACETYLTRANSFERASE 20"/>
    <property type="match status" value="1"/>
</dbReference>
<dbReference type="PROSITE" id="PS51186">
    <property type="entry name" value="GNAT"/>
    <property type="match status" value="1"/>
</dbReference>
<accession>A0ABR2L9D7</accession>
<reference evidence="4 5" key="1">
    <citation type="submission" date="2024-04" db="EMBL/GenBank/DDBJ databases">
        <title>Tritrichomonas musculus Genome.</title>
        <authorList>
            <person name="Alves-Ferreira E."/>
            <person name="Grigg M."/>
            <person name="Lorenzi H."/>
            <person name="Galac M."/>
        </authorList>
    </citation>
    <scope>NUCLEOTIDE SEQUENCE [LARGE SCALE GENOMIC DNA]</scope>
    <source>
        <strain evidence="4 5">EAF2021</strain>
    </source>
</reference>
<evidence type="ECO:0000256" key="2">
    <source>
        <dbReference type="ARBA" id="ARBA00023315"/>
    </source>
</evidence>
<dbReference type="Proteomes" id="UP001470230">
    <property type="component" value="Unassembled WGS sequence"/>
</dbReference>